<keyword evidence="2" id="KW-0540">Nuclease</keyword>
<sequence length="366" mass="40072">MTHSSSVRPARSRGPARARLGAGVGLLLSALVGGVLGAAPATPATAAAAPATDLRVGSFNLSNVTFDTSVGGDHRPWRERRDVVARQILGERLDVVGVQEANPSTIYQDRLVSGTTQFADLRNALNERGGNYALANSYSYNCERSNSSRNCVYVNRGSALSNRILYDTDTLSLVSQGSMKYSAQTAGKYERYLEWAVLRTRATGREFLFTNTHLDPYSTANRASQWKQAVNKAVQLQGGRPVIAVGDYNSTKYSTWAQQMLPYTKSKGFGDVVNQTYRTNPVTAPRAESTVNGWLNSFNRYTTDASVWSFSTKRTKSGNNIDWIFATNSLRVKQWEVVADVDPTTLRVRGTLPSDHNLVSATLVLP</sequence>
<evidence type="ECO:0000259" key="1">
    <source>
        <dbReference type="Pfam" id="PF03372"/>
    </source>
</evidence>
<gene>
    <name evidence="2" type="ORF">SAMN04488570_2373</name>
</gene>
<dbReference type="RefSeq" id="WP_091729879.1">
    <property type="nucleotide sequence ID" value="NZ_LT629757.1"/>
</dbReference>
<dbReference type="InterPro" id="IPR005135">
    <property type="entry name" value="Endo/exonuclease/phosphatase"/>
</dbReference>
<dbReference type="Gene3D" id="3.60.10.10">
    <property type="entry name" value="Endonuclease/exonuclease/phosphatase"/>
    <property type="match status" value="1"/>
</dbReference>
<evidence type="ECO:0000313" key="2">
    <source>
        <dbReference type="EMBL" id="SDS65491.1"/>
    </source>
</evidence>
<dbReference type="Pfam" id="PF03372">
    <property type="entry name" value="Exo_endo_phos"/>
    <property type="match status" value="1"/>
</dbReference>
<keyword evidence="2" id="KW-0378">Hydrolase</keyword>
<feature type="domain" description="Endonuclease/exonuclease/phosphatase" evidence="1">
    <location>
        <begin position="59"/>
        <end position="356"/>
    </location>
</feature>
<dbReference type="Proteomes" id="UP000198859">
    <property type="component" value="Chromosome I"/>
</dbReference>
<evidence type="ECO:0000313" key="3">
    <source>
        <dbReference type="Proteomes" id="UP000198859"/>
    </source>
</evidence>
<proteinExistence type="predicted"/>
<dbReference type="InterPro" id="IPR036691">
    <property type="entry name" value="Endo/exonu/phosph_ase_sf"/>
</dbReference>
<keyword evidence="2" id="KW-0269">Exonuclease</keyword>
<dbReference type="GO" id="GO:0004527">
    <property type="term" value="F:exonuclease activity"/>
    <property type="evidence" value="ECO:0007669"/>
    <property type="project" value="UniProtKB-KW"/>
</dbReference>
<keyword evidence="2" id="KW-0255">Endonuclease</keyword>
<dbReference type="EMBL" id="LT629757">
    <property type="protein sequence ID" value="SDS65491.1"/>
    <property type="molecule type" value="Genomic_DNA"/>
</dbReference>
<keyword evidence="3" id="KW-1185">Reference proteome</keyword>
<reference evidence="3" key="1">
    <citation type="submission" date="2016-10" db="EMBL/GenBank/DDBJ databases">
        <authorList>
            <person name="Varghese N."/>
            <person name="Submissions S."/>
        </authorList>
    </citation>
    <scope>NUCLEOTIDE SEQUENCE [LARGE SCALE GENOMIC DNA]</scope>
    <source>
        <strain evidence="3">DSM 22127</strain>
    </source>
</reference>
<accession>A0A1H1TZJ6</accession>
<dbReference type="STRING" id="642780.SAMN04488570_2373"/>
<dbReference type="GO" id="GO:0004519">
    <property type="term" value="F:endonuclease activity"/>
    <property type="evidence" value="ECO:0007669"/>
    <property type="project" value="UniProtKB-KW"/>
</dbReference>
<dbReference type="OrthoDB" id="4921630at2"/>
<protein>
    <submittedName>
        <fullName evidence="2">Metal-dependent hydrolase, endonuclease/exonuclease/phosphatase family</fullName>
    </submittedName>
</protein>
<organism evidence="2 3">
    <name type="scientific">Nocardioides scoriae</name>
    <dbReference type="NCBI Taxonomy" id="642780"/>
    <lineage>
        <taxon>Bacteria</taxon>
        <taxon>Bacillati</taxon>
        <taxon>Actinomycetota</taxon>
        <taxon>Actinomycetes</taxon>
        <taxon>Propionibacteriales</taxon>
        <taxon>Nocardioidaceae</taxon>
        <taxon>Nocardioides</taxon>
    </lineage>
</organism>
<dbReference type="AlphaFoldDB" id="A0A1H1TZJ6"/>
<dbReference type="SUPFAM" id="SSF56219">
    <property type="entry name" value="DNase I-like"/>
    <property type="match status" value="1"/>
</dbReference>
<name>A0A1H1TZJ6_9ACTN</name>